<sequence length="192" mass="21773">MSTPLSVRLFYGVWRHNDDGYWIFQRKPSDLGYTVLIKPTETFEDLETRIRERYKLKTETPLSLSYHPPEWMLEPKGTRTPPTTIARTSDVEAMMHLSSWFAELKLCFLTKTTFSIGGATFVFSGLLDRELVASKEVLEEILNVQELVGIYRAHLEIEKAKRDLRENGASCSGSAAPVEKDDSGSYPFGSDA</sequence>
<accession>A0A8X7VQB9</accession>
<keyword evidence="3" id="KW-1185">Reference proteome</keyword>
<gene>
    <name evidence="2" type="ORF">Bca52824_018137</name>
</gene>
<proteinExistence type="predicted"/>
<feature type="region of interest" description="Disordered" evidence="1">
    <location>
        <begin position="164"/>
        <end position="192"/>
    </location>
</feature>
<evidence type="ECO:0000256" key="1">
    <source>
        <dbReference type="SAM" id="MobiDB-lite"/>
    </source>
</evidence>
<evidence type="ECO:0000313" key="3">
    <source>
        <dbReference type="Proteomes" id="UP000886595"/>
    </source>
</evidence>
<dbReference type="EMBL" id="JAAMPC010000004">
    <property type="protein sequence ID" value="KAG2315015.1"/>
    <property type="molecule type" value="Genomic_DNA"/>
</dbReference>
<dbReference type="AlphaFoldDB" id="A0A8X7VQB9"/>
<evidence type="ECO:0000313" key="2">
    <source>
        <dbReference type="EMBL" id="KAG2315015.1"/>
    </source>
</evidence>
<reference evidence="2 3" key="1">
    <citation type="submission" date="2020-02" db="EMBL/GenBank/DDBJ databases">
        <authorList>
            <person name="Ma Q."/>
            <person name="Huang Y."/>
            <person name="Song X."/>
            <person name="Pei D."/>
        </authorList>
    </citation>
    <scope>NUCLEOTIDE SEQUENCE [LARGE SCALE GENOMIC DNA]</scope>
    <source>
        <strain evidence="2">Sxm20200214</strain>
        <tissue evidence="2">Leaf</tissue>
    </source>
</reference>
<name>A0A8X7VQB9_BRACI</name>
<organism evidence="2 3">
    <name type="scientific">Brassica carinata</name>
    <name type="common">Ethiopian mustard</name>
    <name type="synonym">Abyssinian cabbage</name>
    <dbReference type="NCBI Taxonomy" id="52824"/>
    <lineage>
        <taxon>Eukaryota</taxon>
        <taxon>Viridiplantae</taxon>
        <taxon>Streptophyta</taxon>
        <taxon>Embryophyta</taxon>
        <taxon>Tracheophyta</taxon>
        <taxon>Spermatophyta</taxon>
        <taxon>Magnoliopsida</taxon>
        <taxon>eudicotyledons</taxon>
        <taxon>Gunneridae</taxon>
        <taxon>Pentapetalae</taxon>
        <taxon>rosids</taxon>
        <taxon>malvids</taxon>
        <taxon>Brassicales</taxon>
        <taxon>Brassicaceae</taxon>
        <taxon>Brassiceae</taxon>
        <taxon>Brassica</taxon>
    </lineage>
</organism>
<comment type="caution">
    <text evidence="2">The sequence shown here is derived from an EMBL/GenBank/DDBJ whole genome shotgun (WGS) entry which is preliminary data.</text>
</comment>
<dbReference type="Proteomes" id="UP000886595">
    <property type="component" value="Unassembled WGS sequence"/>
</dbReference>
<protein>
    <submittedName>
        <fullName evidence="2">Uncharacterized protein</fullName>
    </submittedName>
</protein>